<evidence type="ECO:0000256" key="1">
    <source>
        <dbReference type="SAM" id="Phobius"/>
    </source>
</evidence>
<proteinExistence type="predicted"/>
<feature type="transmembrane region" description="Helical" evidence="1">
    <location>
        <begin position="7"/>
        <end position="27"/>
    </location>
</feature>
<feature type="non-terminal residue" evidence="2">
    <location>
        <position position="40"/>
    </location>
</feature>
<name>A0A382QXA0_9ZZZZ</name>
<organism evidence="2">
    <name type="scientific">marine metagenome</name>
    <dbReference type="NCBI Taxonomy" id="408172"/>
    <lineage>
        <taxon>unclassified sequences</taxon>
        <taxon>metagenomes</taxon>
        <taxon>ecological metagenomes</taxon>
    </lineage>
</organism>
<accession>A0A382QXA0</accession>
<keyword evidence="1" id="KW-1133">Transmembrane helix</keyword>
<dbReference type="EMBL" id="UINC01117594">
    <property type="protein sequence ID" value="SVC90124.1"/>
    <property type="molecule type" value="Genomic_DNA"/>
</dbReference>
<gene>
    <name evidence="2" type="ORF">METZ01_LOCUS342978</name>
</gene>
<sequence length="40" mass="4535">MKKTKPIIRILLGISLIMLITGLNQYFTDVMATKHIITTC</sequence>
<dbReference type="AlphaFoldDB" id="A0A382QXA0"/>
<protein>
    <submittedName>
        <fullName evidence="2">Uncharacterized protein</fullName>
    </submittedName>
</protein>
<reference evidence="2" key="1">
    <citation type="submission" date="2018-05" db="EMBL/GenBank/DDBJ databases">
        <authorList>
            <person name="Lanie J.A."/>
            <person name="Ng W.-L."/>
            <person name="Kazmierczak K.M."/>
            <person name="Andrzejewski T.M."/>
            <person name="Davidsen T.M."/>
            <person name="Wayne K.J."/>
            <person name="Tettelin H."/>
            <person name="Glass J.I."/>
            <person name="Rusch D."/>
            <person name="Podicherti R."/>
            <person name="Tsui H.-C.T."/>
            <person name="Winkler M.E."/>
        </authorList>
    </citation>
    <scope>NUCLEOTIDE SEQUENCE</scope>
</reference>
<keyword evidence="1" id="KW-0812">Transmembrane</keyword>
<evidence type="ECO:0000313" key="2">
    <source>
        <dbReference type="EMBL" id="SVC90124.1"/>
    </source>
</evidence>
<keyword evidence="1" id="KW-0472">Membrane</keyword>